<organism evidence="3 4">
    <name type="scientific">Actinocatenispora thailandica</name>
    <dbReference type="NCBI Taxonomy" id="227318"/>
    <lineage>
        <taxon>Bacteria</taxon>
        <taxon>Bacillati</taxon>
        <taxon>Actinomycetota</taxon>
        <taxon>Actinomycetes</taxon>
        <taxon>Micromonosporales</taxon>
        <taxon>Micromonosporaceae</taxon>
        <taxon>Actinocatenispora</taxon>
    </lineage>
</organism>
<reference evidence="3 4" key="1">
    <citation type="submission" date="2020-08" db="EMBL/GenBank/DDBJ databases">
        <title>Whole genome shotgun sequence of Actinocatenispora thailandica NBRC 105041.</title>
        <authorList>
            <person name="Komaki H."/>
            <person name="Tamura T."/>
        </authorList>
    </citation>
    <scope>NUCLEOTIDE SEQUENCE [LARGE SCALE GENOMIC DNA]</scope>
    <source>
        <strain evidence="3 4">NBRC 105041</strain>
    </source>
</reference>
<gene>
    <name evidence="3" type="ORF">Athai_42710</name>
</gene>
<dbReference type="Proteomes" id="UP000611640">
    <property type="component" value="Chromosome"/>
</dbReference>
<name>A0A7R7HY56_9ACTN</name>
<proteinExistence type="predicted"/>
<feature type="transmembrane region" description="Helical" evidence="2">
    <location>
        <begin position="20"/>
        <end position="46"/>
    </location>
</feature>
<evidence type="ECO:0000313" key="3">
    <source>
        <dbReference type="EMBL" id="BCJ36768.1"/>
    </source>
</evidence>
<dbReference type="AlphaFoldDB" id="A0A7R7HY56"/>
<dbReference type="KEGG" id="atl:Athai_42710"/>
<dbReference type="EMBL" id="AP023355">
    <property type="protein sequence ID" value="BCJ36768.1"/>
    <property type="molecule type" value="Genomic_DNA"/>
</dbReference>
<protein>
    <submittedName>
        <fullName evidence="3">Uncharacterized protein</fullName>
    </submittedName>
</protein>
<evidence type="ECO:0000256" key="2">
    <source>
        <dbReference type="SAM" id="Phobius"/>
    </source>
</evidence>
<feature type="region of interest" description="Disordered" evidence="1">
    <location>
        <begin position="115"/>
        <end position="135"/>
    </location>
</feature>
<sequence>MPTGRVGEGRNEARCVEPVTVWEVVLVFVGIPVGVFLLLAAAVYGAGSRRSRRYRPGRPFEFAPVWFLASPERILTADDAPEPAAAGTAMLPAGGSVAGAASGSSVAGAASGGSGAVATTGGAGRGVKGGASGSW</sequence>
<keyword evidence="4" id="KW-1185">Reference proteome</keyword>
<evidence type="ECO:0000256" key="1">
    <source>
        <dbReference type="SAM" id="MobiDB-lite"/>
    </source>
</evidence>
<accession>A0A7R7HY56</accession>
<keyword evidence="2" id="KW-0472">Membrane</keyword>
<keyword evidence="2" id="KW-1133">Transmembrane helix</keyword>
<evidence type="ECO:0000313" key="4">
    <source>
        <dbReference type="Proteomes" id="UP000611640"/>
    </source>
</evidence>
<keyword evidence="2" id="KW-0812">Transmembrane</keyword>